<dbReference type="NCBIfam" id="TIGR01066">
    <property type="entry name" value="rplM_bact"/>
    <property type="match status" value="1"/>
</dbReference>
<evidence type="ECO:0000256" key="3">
    <source>
        <dbReference type="ARBA" id="ARBA00023274"/>
    </source>
</evidence>
<organism evidence="4">
    <name type="scientific">hydrothermal vent metagenome</name>
    <dbReference type="NCBI Taxonomy" id="652676"/>
    <lineage>
        <taxon>unclassified sequences</taxon>
        <taxon>metagenomes</taxon>
        <taxon>ecological metagenomes</taxon>
    </lineage>
</organism>
<dbReference type="CDD" id="cd00392">
    <property type="entry name" value="Ribosomal_L13"/>
    <property type="match status" value="1"/>
</dbReference>
<dbReference type="AlphaFoldDB" id="A0A160TLJ9"/>
<comment type="similarity">
    <text evidence="1">Belongs to the universal ribosomal protein uL13 family.</text>
</comment>
<evidence type="ECO:0000256" key="1">
    <source>
        <dbReference type="ARBA" id="ARBA00006227"/>
    </source>
</evidence>
<dbReference type="InterPro" id="IPR036899">
    <property type="entry name" value="Ribosomal_uL13_sf"/>
</dbReference>
<dbReference type="GO" id="GO:0006412">
    <property type="term" value="P:translation"/>
    <property type="evidence" value="ECO:0007669"/>
    <property type="project" value="InterPro"/>
</dbReference>
<dbReference type="GO" id="GO:0003729">
    <property type="term" value="F:mRNA binding"/>
    <property type="evidence" value="ECO:0007669"/>
    <property type="project" value="TreeGrafter"/>
</dbReference>
<evidence type="ECO:0000256" key="2">
    <source>
        <dbReference type="ARBA" id="ARBA00022980"/>
    </source>
</evidence>
<dbReference type="Gene3D" id="3.90.1180.10">
    <property type="entry name" value="Ribosomal protein L13"/>
    <property type="match status" value="1"/>
</dbReference>
<dbReference type="GO" id="GO:0022625">
    <property type="term" value="C:cytosolic large ribosomal subunit"/>
    <property type="evidence" value="ECO:0007669"/>
    <property type="project" value="TreeGrafter"/>
</dbReference>
<dbReference type="HAMAP" id="MF_01366">
    <property type="entry name" value="Ribosomal_uL13"/>
    <property type="match status" value="1"/>
</dbReference>
<keyword evidence="2 4" id="KW-0689">Ribosomal protein</keyword>
<dbReference type="FunFam" id="3.90.1180.10:FF:000001">
    <property type="entry name" value="50S ribosomal protein L13"/>
    <property type="match status" value="1"/>
</dbReference>
<dbReference type="InterPro" id="IPR005823">
    <property type="entry name" value="Ribosomal_uL13_bac-type"/>
</dbReference>
<protein>
    <submittedName>
        <fullName evidence="4">LSU ribosomal protein L13p (L13Ae)</fullName>
    </submittedName>
</protein>
<dbReference type="GO" id="GO:0003735">
    <property type="term" value="F:structural constituent of ribosome"/>
    <property type="evidence" value="ECO:0007669"/>
    <property type="project" value="InterPro"/>
</dbReference>
<reference evidence="4" key="1">
    <citation type="submission" date="2015-10" db="EMBL/GenBank/DDBJ databases">
        <authorList>
            <person name="Gilbert D.G."/>
        </authorList>
    </citation>
    <scope>NUCLEOTIDE SEQUENCE</scope>
</reference>
<accession>A0A160TLJ9</accession>
<dbReference type="PANTHER" id="PTHR11545:SF2">
    <property type="entry name" value="LARGE RIBOSOMAL SUBUNIT PROTEIN UL13M"/>
    <property type="match status" value="1"/>
</dbReference>
<dbReference type="EMBL" id="CZQE01000161">
    <property type="protein sequence ID" value="CUS44614.1"/>
    <property type="molecule type" value="Genomic_DNA"/>
</dbReference>
<keyword evidence="3" id="KW-0687">Ribonucleoprotein</keyword>
<evidence type="ECO:0000313" key="4">
    <source>
        <dbReference type="EMBL" id="CUS44614.1"/>
    </source>
</evidence>
<sequence>MKALMKTTKSVKPHEVEKKWHIVDADGLVVGRAASIIANVLRGKHKPSFTPHVDCGDNVIVINADKIKFTGNKLKDKVYYKHTGYAGGIKGVTAGKVLDGRFPERVLEKAVERMIPRGPLGREQMRNLRVFAGAEHPHAAQNPEVLDIGSMNRKNKVG</sequence>
<proteinExistence type="inferred from homology"/>
<dbReference type="PANTHER" id="PTHR11545">
    <property type="entry name" value="RIBOSOMAL PROTEIN L13"/>
    <property type="match status" value="1"/>
</dbReference>
<dbReference type="Pfam" id="PF00572">
    <property type="entry name" value="Ribosomal_L13"/>
    <property type="match status" value="1"/>
</dbReference>
<dbReference type="InterPro" id="IPR005822">
    <property type="entry name" value="Ribosomal_uL13"/>
</dbReference>
<gene>
    <name evidence="4" type="ORF">MGWOODY_Smn1941</name>
</gene>
<dbReference type="GO" id="GO:0017148">
    <property type="term" value="P:negative regulation of translation"/>
    <property type="evidence" value="ECO:0007669"/>
    <property type="project" value="TreeGrafter"/>
</dbReference>
<dbReference type="SUPFAM" id="SSF52161">
    <property type="entry name" value="Ribosomal protein L13"/>
    <property type="match status" value="1"/>
</dbReference>
<name>A0A160TLJ9_9ZZZZ</name>
<dbReference type="PIRSF" id="PIRSF002181">
    <property type="entry name" value="Ribosomal_L13"/>
    <property type="match status" value="1"/>
</dbReference>